<dbReference type="SUPFAM" id="SSF52279">
    <property type="entry name" value="Beta-D-glucan exohydrolase, C-terminal domain"/>
    <property type="match status" value="1"/>
</dbReference>
<name>A0A938X3X4_9FIRM</name>
<dbReference type="SMART" id="SM00758">
    <property type="entry name" value="PA14"/>
    <property type="match status" value="1"/>
</dbReference>
<dbReference type="PRINTS" id="PR00133">
    <property type="entry name" value="GLHYDRLASE3"/>
</dbReference>
<comment type="similarity">
    <text evidence="1">Belongs to the glycosyl hydrolase 3 family.</text>
</comment>
<dbReference type="GO" id="GO:0009251">
    <property type="term" value="P:glucan catabolic process"/>
    <property type="evidence" value="ECO:0007669"/>
    <property type="project" value="TreeGrafter"/>
</dbReference>
<sequence length="860" mass="96215">MLYKDKNAPIEARIRDLLSRMTLDEKLDQIDQDFSTIDWEKIEEPLRSECKEKMEKRKSDSRVHNALQRYAVEHTRLGIPYFIHEEALHGLHRSDATIFPQQITLASTFSPELAYDMGRAIAEESRAKGICEVFAPVLDLARDPRWGRTEETYGEDVYLSTKLGTAVVKGLQKDGDVSAPDAVLSELKHYTGYGNPIGGLNCAPTTMGRHDVFSYCMPVFESAVVEGGATNVMASYNSIDGFPVIADHEILTEVLRDKWGMPGFVRADMTAIIMQHTAHHNAATPKEALKNSVKAGVDVQFADYSHEDYRRLMKEMLESGEITMDDIDTSVSRMLRCKFMLGLFENPYVDEENEANVIHSEAHQQKALEIAQKSVVLLKNDGILPLSKDVKKIAVLGPNADRAVMGDYCVEPDYKTVSLLDGVRQLVGENTEVVYDKGCNILGAEIKPVERWWMHAVPNEAAGIRDIDYGFTGEYFNGPDFSGEPVLTRLDPQINFNWIYHKPHDVIDSKQFCVRWTGTLHLGKTFDGRVGLSSPDSMRLYIDDELIVDGWEEKDANQMVPFHFDSFREYRIRVEFRNDARGVRVIFGVDDGEETIDRAVALAKESDVAIVALGDSTETSGENFDRTSFDLPGKQLDFLKAVYETGTPVVLVMNTGRPVSCTWEQEHLPAIVQAGFNGEKGGLAAAQVLFGDVNPSGRLTLSYPRTVGQIPCHYARKPAGGRKYVEMDWNPLYPFGYGLSYTSFAYENLRLSADTIKKDGTLTVSVDVKNTGDRAGDEIVQLYVDDHYTSVVQPIMELKGFARVSLLAGEQKTVTMTLTPKELCILNRNYEWEVEPGTFTAMIGRNAGEILLSADFAVEE</sequence>
<dbReference type="InterPro" id="IPR011658">
    <property type="entry name" value="PA14_dom"/>
</dbReference>
<dbReference type="PROSITE" id="PS51820">
    <property type="entry name" value="PA14"/>
    <property type="match status" value="1"/>
</dbReference>
<dbReference type="SMART" id="SM01217">
    <property type="entry name" value="Fn3_like"/>
    <property type="match status" value="1"/>
</dbReference>
<feature type="domain" description="PA14" evidence="3">
    <location>
        <begin position="466"/>
        <end position="607"/>
    </location>
</feature>
<dbReference type="Pfam" id="PF01915">
    <property type="entry name" value="Glyco_hydro_3_C"/>
    <property type="match status" value="1"/>
</dbReference>
<evidence type="ECO:0000313" key="4">
    <source>
        <dbReference type="EMBL" id="MBM6920312.1"/>
    </source>
</evidence>
<dbReference type="InterPro" id="IPR036881">
    <property type="entry name" value="Glyco_hydro_3_C_sf"/>
</dbReference>
<protein>
    <submittedName>
        <fullName evidence="4">Glycoside hydrolase family 3 C-terminal domain-containing protein</fullName>
    </submittedName>
</protein>
<comment type="caution">
    <text evidence="4">The sequence shown here is derived from an EMBL/GenBank/DDBJ whole genome shotgun (WGS) entry which is preliminary data.</text>
</comment>
<dbReference type="Pfam" id="PF14310">
    <property type="entry name" value="Fn3-like"/>
    <property type="match status" value="1"/>
</dbReference>
<dbReference type="InterPro" id="IPR013783">
    <property type="entry name" value="Ig-like_fold"/>
</dbReference>
<dbReference type="AlphaFoldDB" id="A0A938X3X4"/>
<dbReference type="InterPro" id="IPR026891">
    <property type="entry name" value="Fn3-like"/>
</dbReference>
<dbReference type="GO" id="GO:0008422">
    <property type="term" value="F:beta-glucosidase activity"/>
    <property type="evidence" value="ECO:0007669"/>
    <property type="project" value="UniProtKB-EC"/>
</dbReference>
<dbReference type="FunFam" id="2.60.40.10:FF:000495">
    <property type="entry name" value="Periplasmic beta-glucosidase"/>
    <property type="match status" value="1"/>
</dbReference>
<accession>A0A938X3X4</accession>
<evidence type="ECO:0000259" key="3">
    <source>
        <dbReference type="PROSITE" id="PS51820"/>
    </source>
</evidence>
<dbReference type="PANTHER" id="PTHR30620:SF123">
    <property type="entry name" value="BETA-XYLOSIDASE"/>
    <property type="match status" value="1"/>
</dbReference>
<dbReference type="Gene3D" id="3.20.20.300">
    <property type="entry name" value="Glycoside hydrolase, family 3, N-terminal domain"/>
    <property type="match status" value="1"/>
</dbReference>
<dbReference type="InterPro" id="IPR037524">
    <property type="entry name" value="PA14/GLEYA"/>
</dbReference>
<evidence type="ECO:0000256" key="1">
    <source>
        <dbReference type="ARBA" id="ARBA00005336"/>
    </source>
</evidence>
<keyword evidence="2 4" id="KW-0378">Hydrolase</keyword>
<dbReference type="Pfam" id="PF00933">
    <property type="entry name" value="Glyco_hydro_3"/>
    <property type="match status" value="1"/>
</dbReference>
<dbReference type="EMBL" id="JACJKY010000004">
    <property type="protein sequence ID" value="MBM6920312.1"/>
    <property type="molecule type" value="Genomic_DNA"/>
</dbReference>
<gene>
    <name evidence="4" type="ORF">H6A12_03960</name>
</gene>
<proteinExistence type="inferred from homology"/>
<dbReference type="RefSeq" id="WP_204444983.1">
    <property type="nucleotide sequence ID" value="NZ_JACJKY010000004.1"/>
</dbReference>
<dbReference type="Proteomes" id="UP000774750">
    <property type="component" value="Unassembled WGS sequence"/>
</dbReference>
<keyword evidence="5" id="KW-1185">Reference proteome</keyword>
<dbReference type="Pfam" id="PF07691">
    <property type="entry name" value="PA14"/>
    <property type="match status" value="1"/>
</dbReference>
<dbReference type="Gene3D" id="2.60.40.10">
    <property type="entry name" value="Immunoglobulins"/>
    <property type="match status" value="1"/>
</dbReference>
<evidence type="ECO:0000313" key="5">
    <source>
        <dbReference type="Proteomes" id="UP000774750"/>
    </source>
</evidence>
<organism evidence="4 5">
    <name type="scientific">Merdimmobilis hominis</name>
    <dbReference type="NCBI Taxonomy" id="2897707"/>
    <lineage>
        <taxon>Bacteria</taxon>
        <taxon>Bacillati</taxon>
        <taxon>Bacillota</taxon>
        <taxon>Clostridia</taxon>
        <taxon>Eubacteriales</taxon>
        <taxon>Oscillospiraceae</taxon>
        <taxon>Merdimmobilis</taxon>
    </lineage>
</organism>
<dbReference type="Gene3D" id="3.40.50.1700">
    <property type="entry name" value="Glycoside hydrolase family 3 C-terminal domain"/>
    <property type="match status" value="2"/>
</dbReference>
<evidence type="ECO:0000256" key="2">
    <source>
        <dbReference type="ARBA" id="ARBA00022801"/>
    </source>
</evidence>
<dbReference type="SUPFAM" id="SSF51445">
    <property type="entry name" value="(Trans)glycosidases"/>
    <property type="match status" value="1"/>
</dbReference>
<reference evidence="4" key="1">
    <citation type="submission" date="2020-08" db="EMBL/GenBank/DDBJ databases">
        <authorList>
            <person name="Cejkova D."/>
            <person name="Kubasova T."/>
            <person name="Jahodarova E."/>
            <person name="Rychlik I."/>
        </authorList>
    </citation>
    <scope>NUCLEOTIDE SEQUENCE</scope>
    <source>
        <strain evidence="4">An559</strain>
    </source>
</reference>
<dbReference type="InterPro" id="IPR002772">
    <property type="entry name" value="Glyco_hydro_3_C"/>
</dbReference>
<dbReference type="PANTHER" id="PTHR30620">
    <property type="entry name" value="PERIPLASMIC BETA-GLUCOSIDASE-RELATED"/>
    <property type="match status" value="1"/>
</dbReference>
<dbReference type="InterPro" id="IPR051915">
    <property type="entry name" value="Cellulose_Degrad_GH3"/>
</dbReference>
<dbReference type="InterPro" id="IPR017853">
    <property type="entry name" value="GH"/>
</dbReference>
<reference evidence="4" key="2">
    <citation type="journal article" date="2021" name="Sci. Rep.">
        <title>The distribution of antibiotic resistance genes in chicken gut microbiota commensals.</title>
        <authorList>
            <person name="Juricova H."/>
            <person name="Matiasovicova J."/>
            <person name="Kubasova T."/>
            <person name="Cejkova D."/>
            <person name="Rychlik I."/>
        </authorList>
    </citation>
    <scope>NUCLEOTIDE SEQUENCE</scope>
    <source>
        <strain evidence="4">An559</strain>
    </source>
</reference>
<dbReference type="InterPro" id="IPR036962">
    <property type="entry name" value="Glyco_hydro_3_N_sf"/>
</dbReference>
<dbReference type="InterPro" id="IPR001764">
    <property type="entry name" value="Glyco_hydro_3_N"/>
</dbReference>